<feature type="compositionally biased region" description="Polar residues" evidence="1">
    <location>
        <begin position="29"/>
        <end position="38"/>
    </location>
</feature>
<dbReference type="AlphaFoldDB" id="A0A2J8VPS7"/>
<comment type="caution">
    <text evidence="2">The sequence shown here is derived from an EMBL/GenBank/DDBJ whole genome shotgun (WGS) entry which is preliminary data.</text>
</comment>
<feature type="region of interest" description="Disordered" evidence="1">
    <location>
        <begin position="18"/>
        <end position="38"/>
    </location>
</feature>
<accession>A0A2J8VPS7</accession>
<evidence type="ECO:0000313" key="2">
    <source>
        <dbReference type="EMBL" id="PNJ59519.1"/>
    </source>
</evidence>
<name>A0A2J8VPS7_PONAB</name>
<evidence type="ECO:0000256" key="1">
    <source>
        <dbReference type="SAM" id="MobiDB-lite"/>
    </source>
</evidence>
<reference evidence="2" key="1">
    <citation type="submission" date="2017-12" db="EMBL/GenBank/DDBJ databases">
        <title>High-resolution comparative analysis of great ape genomes.</title>
        <authorList>
            <person name="Pollen A."/>
            <person name="Hastie A."/>
            <person name="Hormozdiari F."/>
            <person name="Dougherty M."/>
            <person name="Liu R."/>
            <person name="Chaisson M."/>
            <person name="Hoppe E."/>
            <person name="Hill C."/>
            <person name="Pang A."/>
            <person name="Hillier L."/>
            <person name="Baker C."/>
            <person name="Armstrong J."/>
            <person name="Shendure J."/>
            <person name="Paten B."/>
            <person name="Wilson R."/>
            <person name="Chao H."/>
            <person name="Schneider V."/>
            <person name="Ventura M."/>
            <person name="Kronenberg Z."/>
            <person name="Murali S."/>
            <person name="Gordon D."/>
            <person name="Cantsilieris S."/>
            <person name="Munson K."/>
            <person name="Nelson B."/>
            <person name="Raja A."/>
            <person name="Underwood J."/>
            <person name="Diekhans M."/>
            <person name="Fiddes I."/>
            <person name="Haussler D."/>
            <person name="Eichler E."/>
        </authorList>
    </citation>
    <scope>NUCLEOTIDE SEQUENCE [LARGE SCALE GENOMIC DNA]</scope>
    <source>
        <strain evidence="2">Susie</strain>
    </source>
</reference>
<proteinExistence type="predicted"/>
<sequence>MISASRAVAARLVGAAASRGPTAARHQIRSNQGSSCWY</sequence>
<gene>
    <name evidence="2" type="ORF">CR201_G0017519</name>
</gene>
<dbReference type="EMBL" id="NDHI03003414">
    <property type="protein sequence ID" value="PNJ59519.1"/>
    <property type="molecule type" value="Genomic_DNA"/>
</dbReference>
<organism evidence="2">
    <name type="scientific">Pongo abelii</name>
    <name type="common">Sumatran orangutan</name>
    <name type="synonym">Pongo pygmaeus abelii</name>
    <dbReference type="NCBI Taxonomy" id="9601"/>
    <lineage>
        <taxon>Eukaryota</taxon>
        <taxon>Metazoa</taxon>
        <taxon>Chordata</taxon>
        <taxon>Craniata</taxon>
        <taxon>Vertebrata</taxon>
        <taxon>Euteleostomi</taxon>
        <taxon>Mammalia</taxon>
        <taxon>Eutheria</taxon>
        <taxon>Euarchontoglires</taxon>
        <taxon>Primates</taxon>
        <taxon>Haplorrhini</taxon>
        <taxon>Catarrhini</taxon>
        <taxon>Hominidae</taxon>
        <taxon>Pongo</taxon>
    </lineage>
</organism>
<protein>
    <submittedName>
        <fullName evidence="2">HSPA9 isoform 5</fullName>
    </submittedName>
</protein>